<dbReference type="EMBL" id="AZBU02000002">
    <property type="protein sequence ID" value="TKR95253.1"/>
    <property type="molecule type" value="Genomic_DNA"/>
</dbReference>
<sequence length="91" mass="10401">MQKYLDDSKRFIEKEIKEELYASFLDWTKKYNAIDDHALKMEAKRLAEPSTTDGASLPPKDRIHCRGPKEPCVNVQPPGLTVRRTTVLGNV</sequence>
<evidence type="ECO:0000313" key="1">
    <source>
        <dbReference type="EMBL" id="TKR95253.1"/>
    </source>
</evidence>
<reference evidence="1 2" key="2">
    <citation type="journal article" date="2019" name="G3 (Bethesda)">
        <title>Hybrid Assembly of the Genome of the Entomopathogenic Nematode Steinernema carpocapsae Identifies the X-Chromosome.</title>
        <authorList>
            <person name="Serra L."/>
            <person name="Macchietto M."/>
            <person name="Macias-Munoz A."/>
            <person name="McGill C.J."/>
            <person name="Rodriguez I.M."/>
            <person name="Rodriguez B."/>
            <person name="Murad R."/>
            <person name="Mortazavi A."/>
        </authorList>
    </citation>
    <scope>NUCLEOTIDE SEQUENCE [LARGE SCALE GENOMIC DNA]</scope>
    <source>
        <strain evidence="1 2">ALL</strain>
    </source>
</reference>
<dbReference type="AlphaFoldDB" id="A0A4U5PFW5"/>
<gene>
    <name evidence="1" type="ORF">L596_009446</name>
</gene>
<protein>
    <submittedName>
        <fullName evidence="1">Uncharacterized protein</fullName>
    </submittedName>
</protein>
<dbReference type="Proteomes" id="UP000298663">
    <property type="component" value="Unassembled WGS sequence"/>
</dbReference>
<keyword evidence="2" id="KW-1185">Reference proteome</keyword>
<proteinExistence type="predicted"/>
<accession>A0A4U5PFW5</accession>
<organism evidence="1 2">
    <name type="scientific">Steinernema carpocapsae</name>
    <name type="common">Entomopathogenic nematode</name>
    <dbReference type="NCBI Taxonomy" id="34508"/>
    <lineage>
        <taxon>Eukaryota</taxon>
        <taxon>Metazoa</taxon>
        <taxon>Ecdysozoa</taxon>
        <taxon>Nematoda</taxon>
        <taxon>Chromadorea</taxon>
        <taxon>Rhabditida</taxon>
        <taxon>Tylenchina</taxon>
        <taxon>Panagrolaimomorpha</taxon>
        <taxon>Strongyloidoidea</taxon>
        <taxon>Steinernematidae</taxon>
        <taxon>Steinernema</taxon>
    </lineage>
</organism>
<name>A0A4U5PFW5_STECR</name>
<reference evidence="1 2" key="1">
    <citation type="journal article" date="2015" name="Genome Biol.">
        <title>Comparative genomics of Steinernema reveals deeply conserved gene regulatory networks.</title>
        <authorList>
            <person name="Dillman A.R."/>
            <person name="Macchietto M."/>
            <person name="Porter C.F."/>
            <person name="Rogers A."/>
            <person name="Williams B."/>
            <person name="Antoshechkin I."/>
            <person name="Lee M.M."/>
            <person name="Goodwin Z."/>
            <person name="Lu X."/>
            <person name="Lewis E.E."/>
            <person name="Goodrich-Blair H."/>
            <person name="Stock S.P."/>
            <person name="Adams B.J."/>
            <person name="Sternberg P.W."/>
            <person name="Mortazavi A."/>
        </authorList>
    </citation>
    <scope>NUCLEOTIDE SEQUENCE [LARGE SCALE GENOMIC DNA]</scope>
    <source>
        <strain evidence="1 2">ALL</strain>
    </source>
</reference>
<evidence type="ECO:0000313" key="2">
    <source>
        <dbReference type="Proteomes" id="UP000298663"/>
    </source>
</evidence>
<comment type="caution">
    <text evidence="1">The sequence shown here is derived from an EMBL/GenBank/DDBJ whole genome shotgun (WGS) entry which is preliminary data.</text>
</comment>